<reference evidence="4" key="2">
    <citation type="submission" date="2023-05" db="EMBL/GenBank/DDBJ databases">
        <authorList>
            <consortium name="Lawrence Berkeley National Laboratory"/>
            <person name="Steindorff A."/>
            <person name="Hensen N."/>
            <person name="Bonometti L."/>
            <person name="Westerberg I."/>
            <person name="Brannstrom I.O."/>
            <person name="Guillou S."/>
            <person name="Cros-Aarteil S."/>
            <person name="Calhoun S."/>
            <person name="Haridas S."/>
            <person name="Kuo A."/>
            <person name="Mondo S."/>
            <person name="Pangilinan J."/>
            <person name="Riley R."/>
            <person name="Labutti K."/>
            <person name="Andreopoulos B."/>
            <person name="Lipzen A."/>
            <person name="Chen C."/>
            <person name="Yanf M."/>
            <person name="Daum C."/>
            <person name="Ng V."/>
            <person name="Clum A."/>
            <person name="Ohm R."/>
            <person name="Martin F."/>
            <person name="Silar P."/>
            <person name="Natvig D."/>
            <person name="Lalanne C."/>
            <person name="Gautier V."/>
            <person name="Ament-Velasquez S.L."/>
            <person name="Kruys A."/>
            <person name="Hutchinson M.I."/>
            <person name="Powell A.J."/>
            <person name="Barry K."/>
            <person name="Miller A.N."/>
            <person name="Grigoriev I.V."/>
            <person name="Debuchy R."/>
            <person name="Gladieux P."/>
            <person name="Thoren M.H."/>
            <person name="Johannesson H."/>
        </authorList>
    </citation>
    <scope>NUCLEOTIDE SEQUENCE</scope>
    <source>
        <strain evidence="4">CBS 359.72</strain>
    </source>
</reference>
<keyword evidence="2" id="KW-0472">Membrane</keyword>
<evidence type="ECO:0000313" key="5">
    <source>
        <dbReference type="Proteomes" id="UP001303647"/>
    </source>
</evidence>
<evidence type="ECO:0000256" key="2">
    <source>
        <dbReference type="SAM" id="Phobius"/>
    </source>
</evidence>
<keyword evidence="5" id="KW-1185">Reference proteome</keyword>
<dbReference type="EMBL" id="MU857618">
    <property type="protein sequence ID" value="KAK4249889.1"/>
    <property type="molecule type" value="Genomic_DNA"/>
</dbReference>
<dbReference type="PANTHER" id="PTHR39460">
    <property type="entry name" value="EXPRESSED PROTEIN"/>
    <property type="match status" value="1"/>
</dbReference>
<sequence>MISAAVSSPGGHAPRQSSGPNRRFQVPHSRRGMSWTMVLAILVSLIPYVQATIAPLKNLAVDHEQRDGQGWAALPEQETERGTAYRRATSEDSEDTTETPKPSKTSVRPDDSESTTKSSEHSKTSASRSITTTFSIAVGSQTLSSSKSSSSTTISASPLPSILDSLVYDFSPGPNGEASPCPTFIQSFLADPTFEECYPLSMLFDSSRSFFEAQRSLVGITRTLDATCAANATLCTSYLNQLAQNLTAPENCGTDFGLGQSTVVDIYNAMIAYAPIYSTGCLRDPDTEAYCYATAVTNLTNPSATYIYFLPLNKTLPGTTVPTCGYCLQQTMALYQAATADRRQMIVNTYVSAAKQVNTICGPDFVNETLAAEAIPSSAVDVPVARWLTIAFPLLLGAMMWLT</sequence>
<evidence type="ECO:0000259" key="3">
    <source>
        <dbReference type="Pfam" id="PF24855"/>
    </source>
</evidence>
<feature type="region of interest" description="Disordered" evidence="1">
    <location>
        <begin position="1"/>
        <end position="27"/>
    </location>
</feature>
<protein>
    <recommendedName>
        <fullName evidence="3">DUF7729 domain-containing protein</fullName>
    </recommendedName>
</protein>
<dbReference type="Pfam" id="PF24855">
    <property type="entry name" value="DUF7729"/>
    <property type="match status" value="1"/>
</dbReference>
<keyword evidence="2" id="KW-0812">Transmembrane</keyword>
<keyword evidence="2" id="KW-1133">Transmembrane helix</keyword>
<dbReference type="AlphaFoldDB" id="A0AAN7HSY4"/>
<organism evidence="4 5">
    <name type="scientific">Corynascus novoguineensis</name>
    <dbReference type="NCBI Taxonomy" id="1126955"/>
    <lineage>
        <taxon>Eukaryota</taxon>
        <taxon>Fungi</taxon>
        <taxon>Dikarya</taxon>
        <taxon>Ascomycota</taxon>
        <taxon>Pezizomycotina</taxon>
        <taxon>Sordariomycetes</taxon>
        <taxon>Sordariomycetidae</taxon>
        <taxon>Sordariales</taxon>
        <taxon>Chaetomiaceae</taxon>
        <taxon>Corynascus</taxon>
    </lineage>
</organism>
<dbReference type="InterPro" id="IPR056146">
    <property type="entry name" value="DUF7729"/>
</dbReference>
<gene>
    <name evidence="4" type="ORF">C7999DRAFT_29564</name>
</gene>
<feature type="transmembrane region" description="Helical" evidence="2">
    <location>
        <begin position="32"/>
        <end position="49"/>
    </location>
</feature>
<evidence type="ECO:0000313" key="4">
    <source>
        <dbReference type="EMBL" id="KAK4249889.1"/>
    </source>
</evidence>
<feature type="domain" description="DUF7729" evidence="3">
    <location>
        <begin position="168"/>
        <end position="369"/>
    </location>
</feature>
<comment type="caution">
    <text evidence="4">The sequence shown here is derived from an EMBL/GenBank/DDBJ whole genome shotgun (WGS) entry which is preliminary data.</text>
</comment>
<reference evidence="4" key="1">
    <citation type="journal article" date="2023" name="Mol. Phylogenet. Evol.">
        <title>Genome-scale phylogeny and comparative genomics of the fungal order Sordariales.</title>
        <authorList>
            <person name="Hensen N."/>
            <person name="Bonometti L."/>
            <person name="Westerberg I."/>
            <person name="Brannstrom I.O."/>
            <person name="Guillou S."/>
            <person name="Cros-Aarteil S."/>
            <person name="Calhoun S."/>
            <person name="Haridas S."/>
            <person name="Kuo A."/>
            <person name="Mondo S."/>
            <person name="Pangilinan J."/>
            <person name="Riley R."/>
            <person name="LaButti K."/>
            <person name="Andreopoulos B."/>
            <person name="Lipzen A."/>
            <person name="Chen C."/>
            <person name="Yan M."/>
            <person name="Daum C."/>
            <person name="Ng V."/>
            <person name="Clum A."/>
            <person name="Steindorff A."/>
            <person name="Ohm R.A."/>
            <person name="Martin F."/>
            <person name="Silar P."/>
            <person name="Natvig D.O."/>
            <person name="Lalanne C."/>
            <person name="Gautier V."/>
            <person name="Ament-Velasquez S.L."/>
            <person name="Kruys A."/>
            <person name="Hutchinson M.I."/>
            <person name="Powell A.J."/>
            <person name="Barry K."/>
            <person name="Miller A.N."/>
            <person name="Grigoriev I.V."/>
            <person name="Debuchy R."/>
            <person name="Gladieux P."/>
            <person name="Hiltunen Thoren M."/>
            <person name="Johannesson H."/>
        </authorList>
    </citation>
    <scope>NUCLEOTIDE SEQUENCE</scope>
    <source>
        <strain evidence="4">CBS 359.72</strain>
    </source>
</reference>
<accession>A0AAN7HSY4</accession>
<name>A0AAN7HSY4_9PEZI</name>
<feature type="region of interest" description="Disordered" evidence="1">
    <location>
        <begin position="69"/>
        <end position="126"/>
    </location>
</feature>
<dbReference type="Proteomes" id="UP001303647">
    <property type="component" value="Unassembled WGS sequence"/>
</dbReference>
<proteinExistence type="predicted"/>
<dbReference type="PANTHER" id="PTHR39460:SF1">
    <property type="entry name" value="C6 TRANSCRIPTION FACTOR"/>
    <property type="match status" value="1"/>
</dbReference>
<evidence type="ECO:0000256" key="1">
    <source>
        <dbReference type="SAM" id="MobiDB-lite"/>
    </source>
</evidence>